<feature type="domain" description="Peptidase M24" evidence="1">
    <location>
        <begin position="5"/>
        <end position="179"/>
    </location>
</feature>
<dbReference type="RefSeq" id="WP_321400052.1">
    <property type="nucleotide sequence ID" value="NZ_CP139487.1"/>
</dbReference>
<reference evidence="2 3" key="1">
    <citation type="submission" date="2023-11" db="EMBL/GenBank/DDBJ databases">
        <title>Peredibacter starrii A3.12.</title>
        <authorList>
            <person name="Mitchell R.J."/>
        </authorList>
    </citation>
    <scope>NUCLEOTIDE SEQUENCE [LARGE SCALE GENOMIC DNA]</scope>
    <source>
        <strain evidence="2 3">A3.12</strain>
    </source>
</reference>
<evidence type="ECO:0000313" key="3">
    <source>
        <dbReference type="Proteomes" id="UP001324634"/>
    </source>
</evidence>
<accession>A0AAX4HV48</accession>
<gene>
    <name evidence="2" type="ORF">SOO65_10315</name>
</gene>
<protein>
    <submittedName>
        <fullName evidence="2">M24 family metallopeptidase</fullName>
    </submittedName>
</protein>
<dbReference type="EMBL" id="CP139487">
    <property type="protein sequence ID" value="WPU67147.1"/>
    <property type="molecule type" value="Genomic_DNA"/>
</dbReference>
<dbReference type="SUPFAM" id="SSF55920">
    <property type="entry name" value="Creatinase/aminopeptidase"/>
    <property type="match status" value="1"/>
</dbReference>
<name>A0AAX4HV48_9BACT</name>
<evidence type="ECO:0000313" key="2">
    <source>
        <dbReference type="EMBL" id="WPU67147.1"/>
    </source>
</evidence>
<dbReference type="Pfam" id="PF00557">
    <property type="entry name" value="Peptidase_M24"/>
    <property type="match status" value="1"/>
</dbReference>
<dbReference type="Gene3D" id="3.90.230.10">
    <property type="entry name" value="Creatinase/methionine aminopeptidase superfamily"/>
    <property type="match status" value="1"/>
</dbReference>
<dbReference type="KEGG" id="psti:SOO65_10315"/>
<dbReference type="InterPro" id="IPR000994">
    <property type="entry name" value="Pept_M24"/>
</dbReference>
<keyword evidence="3" id="KW-1185">Reference proteome</keyword>
<proteinExistence type="predicted"/>
<evidence type="ECO:0000259" key="1">
    <source>
        <dbReference type="Pfam" id="PF00557"/>
    </source>
</evidence>
<dbReference type="InterPro" id="IPR036005">
    <property type="entry name" value="Creatinase/aminopeptidase-like"/>
</dbReference>
<sequence>MDKLFRARNVARDIAYELASLLKPGMTEEDAHRLYKELCQKYPVEKQWHPAKLRMGPNTICNFKDVSEPYTLQEEDIFFIDIGPVIDGHEADYGETFSIGANFEYKRICDAQKKVFDEVTEHWKKTRQGGAPLYEFAIKSAESQGFVLNADQDGHRIGDFPHHVFYKGGLGEVQESVVPNAWILEIHLWHPTKKYGAFYEDILTDADL</sequence>
<dbReference type="AlphaFoldDB" id="A0AAX4HV48"/>
<organism evidence="2 3">
    <name type="scientific">Peredibacter starrii</name>
    <dbReference type="NCBI Taxonomy" id="28202"/>
    <lineage>
        <taxon>Bacteria</taxon>
        <taxon>Pseudomonadati</taxon>
        <taxon>Bdellovibrionota</taxon>
        <taxon>Bacteriovoracia</taxon>
        <taxon>Bacteriovoracales</taxon>
        <taxon>Bacteriovoracaceae</taxon>
        <taxon>Peredibacter</taxon>
    </lineage>
</organism>
<dbReference type="Proteomes" id="UP001324634">
    <property type="component" value="Chromosome"/>
</dbReference>